<reference evidence="2 3" key="1">
    <citation type="journal article" date="2018" name="Gigascience">
        <title>Genomes of trombidid mites reveal novel predicted allergens and laterally-transferred genes associated with secondary metabolism.</title>
        <authorList>
            <person name="Dong X."/>
            <person name="Chaisiri K."/>
            <person name="Xia D."/>
            <person name="Armstrong S.D."/>
            <person name="Fang Y."/>
            <person name="Donnelly M.J."/>
            <person name="Kadowaki T."/>
            <person name="McGarry J.W."/>
            <person name="Darby A.C."/>
            <person name="Makepeace B.L."/>
        </authorList>
    </citation>
    <scope>NUCLEOTIDE SEQUENCE [LARGE SCALE GENOMIC DNA]</scope>
    <source>
        <strain evidence="2">UoL-WK</strain>
    </source>
</reference>
<comment type="caution">
    <text evidence="2">The sequence shown here is derived from an EMBL/GenBank/DDBJ whole genome shotgun (WGS) entry which is preliminary data.</text>
</comment>
<protein>
    <recommendedName>
        <fullName evidence="1">Ig-like domain-containing protein</fullName>
    </recommendedName>
</protein>
<dbReference type="SUPFAM" id="SSF48726">
    <property type="entry name" value="Immunoglobulin"/>
    <property type="match status" value="1"/>
</dbReference>
<evidence type="ECO:0000313" key="3">
    <source>
        <dbReference type="Proteomes" id="UP000285301"/>
    </source>
</evidence>
<evidence type="ECO:0000259" key="1">
    <source>
        <dbReference type="PROSITE" id="PS50835"/>
    </source>
</evidence>
<keyword evidence="3" id="KW-1185">Reference proteome</keyword>
<dbReference type="InterPro" id="IPR007110">
    <property type="entry name" value="Ig-like_dom"/>
</dbReference>
<evidence type="ECO:0000313" key="2">
    <source>
        <dbReference type="EMBL" id="RWR98715.1"/>
    </source>
</evidence>
<gene>
    <name evidence="2" type="ORF">B4U79_18872</name>
</gene>
<organism evidence="2 3">
    <name type="scientific">Dinothrombium tinctorium</name>
    <dbReference type="NCBI Taxonomy" id="1965070"/>
    <lineage>
        <taxon>Eukaryota</taxon>
        <taxon>Metazoa</taxon>
        <taxon>Ecdysozoa</taxon>
        <taxon>Arthropoda</taxon>
        <taxon>Chelicerata</taxon>
        <taxon>Arachnida</taxon>
        <taxon>Acari</taxon>
        <taxon>Acariformes</taxon>
        <taxon>Trombidiformes</taxon>
        <taxon>Prostigmata</taxon>
        <taxon>Anystina</taxon>
        <taxon>Parasitengona</taxon>
        <taxon>Trombidioidea</taxon>
        <taxon>Trombidiidae</taxon>
        <taxon>Dinothrombium</taxon>
    </lineage>
</organism>
<feature type="domain" description="Ig-like" evidence="1">
    <location>
        <begin position="1"/>
        <end position="49"/>
    </location>
</feature>
<dbReference type="InterPro" id="IPR013783">
    <property type="entry name" value="Ig-like_fold"/>
</dbReference>
<dbReference type="InterPro" id="IPR036179">
    <property type="entry name" value="Ig-like_dom_sf"/>
</dbReference>
<dbReference type="Proteomes" id="UP000285301">
    <property type="component" value="Unassembled WGS sequence"/>
</dbReference>
<name>A0A3S3NNM8_9ACAR</name>
<dbReference type="OrthoDB" id="6159398at2759"/>
<dbReference type="EMBL" id="NCKU01019534">
    <property type="protein sequence ID" value="RWR98715.1"/>
    <property type="molecule type" value="Genomic_DNA"/>
</dbReference>
<accession>A0A3S3NNM8</accession>
<dbReference type="PROSITE" id="PS50835">
    <property type="entry name" value="IG_LIKE"/>
    <property type="match status" value="1"/>
</dbReference>
<dbReference type="AlphaFoldDB" id="A0A3S3NNM8"/>
<proteinExistence type="predicted"/>
<sequence>MCSYESNGFPKHSLTWISTKEVEIGTDAKLLIHKSSRYDTGLYKCVVDNEVGLPLVARFNVQVEYEPKVD</sequence>
<dbReference type="Gene3D" id="2.60.40.10">
    <property type="entry name" value="Immunoglobulins"/>
    <property type="match status" value="1"/>
</dbReference>